<proteinExistence type="predicted"/>
<sequence>TSKDALTQRYAVEVVLLKEGLPFEVFSRLSDERVMTYYHIILYTKEAEADATRDAH</sequence>
<evidence type="ECO:0000313" key="1">
    <source>
        <dbReference type="EMBL" id="KKL67256.1"/>
    </source>
</evidence>
<dbReference type="EMBL" id="LAZR01026926">
    <property type="protein sequence ID" value="KKL67256.1"/>
    <property type="molecule type" value="Genomic_DNA"/>
</dbReference>
<dbReference type="AlphaFoldDB" id="A0A0F9ELZ9"/>
<comment type="caution">
    <text evidence="1">The sequence shown here is derived from an EMBL/GenBank/DDBJ whole genome shotgun (WGS) entry which is preliminary data.</text>
</comment>
<accession>A0A0F9ELZ9</accession>
<gene>
    <name evidence="1" type="ORF">LCGC14_2136820</name>
</gene>
<organism evidence="1">
    <name type="scientific">marine sediment metagenome</name>
    <dbReference type="NCBI Taxonomy" id="412755"/>
    <lineage>
        <taxon>unclassified sequences</taxon>
        <taxon>metagenomes</taxon>
        <taxon>ecological metagenomes</taxon>
    </lineage>
</organism>
<name>A0A0F9ELZ9_9ZZZZ</name>
<feature type="non-terminal residue" evidence="1">
    <location>
        <position position="1"/>
    </location>
</feature>
<reference evidence="1" key="1">
    <citation type="journal article" date="2015" name="Nature">
        <title>Complex archaea that bridge the gap between prokaryotes and eukaryotes.</title>
        <authorList>
            <person name="Spang A."/>
            <person name="Saw J.H."/>
            <person name="Jorgensen S.L."/>
            <person name="Zaremba-Niedzwiedzka K."/>
            <person name="Martijn J."/>
            <person name="Lind A.E."/>
            <person name="van Eijk R."/>
            <person name="Schleper C."/>
            <person name="Guy L."/>
            <person name="Ettema T.J."/>
        </authorList>
    </citation>
    <scope>NUCLEOTIDE SEQUENCE</scope>
</reference>
<protein>
    <submittedName>
        <fullName evidence="1">Uncharacterized protein</fullName>
    </submittedName>
</protein>